<dbReference type="AlphaFoldDB" id="A0A1Y5S3J2"/>
<keyword evidence="1" id="KW-0946">Virion</keyword>
<sequence length="372" mass="38853">MPNSILSPSIIAREALMLLESNMVFGNLVFRGHQDDFTGARVGDTITVRGPATFVADEYDGATLTIQDATESSVPVTLEKHFDVSFKVSDREMSLSIADFSGQLLQPAILAIAEAVDAYVASKYVETHAVIGSAGSPPASLADLAAIDRRLNEARVPLSNRALVLDPAGKEAMFQIPSFAEADKRGDQGSALRDASMGRFMGFDHFMSQNVKSHASGTAAGSLAVNGAVTAGATSLDIDGGSGSQTLKAGDLLSFDGIEGSFVVTADKTASSGAWSSVAMSPALPALDHGTSVSLVASHVANLAFHRNAFMLAVVPLSLPKGAGMAEYVNFRGLGIRVVYDYDKDAKSDVVSLDLLAGARCQDPRLAVRVLG</sequence>
<evidence type="ECO:0000313" key="2">
    <source>
        <dbReference type="Proteomes" id="UP000193200"/>
    </source>
</evidence>
<name>A0A1Y5S3J2_9PROT</name>
<keyword evidence="2" id="KW-1185">Reference proteome</keyword>
<dbReference type="InterPro" id="IPR024659">
    <property type="entry name" value="Phage_coat_Gp5"/>
</dbReference>
<proteinExistence type="predicted"/>
<dbReference type="Proteomes" id="UP000193200">
    <property type="component" value="Unassembled WGS sequence"/>
</dbReference>
<organism evidence="1 2">
    <name type="scientific">Oceanibacterium hippocampi</name>
    <dbReference type="NCBI Taxonomy" id="745714"/>
    <lineage>
        <taxon>Bacteria</taxon>
        <taxon>Pseudomonadati</taxon>
        <taxon>Pseudomonadota</taxon>
        <taxon>Alphaproteobacteria</taxon>
        <taxon>Sneathiellales</taxon>
        <taxon>Sneathiellaceae</taxon>
        <taxon>Oceanibacterium</taxon>
    </lineage>
</organism>
<dbReference type="EMBL" id="FWFR01000001">
    <property type="protein sequence ID" value="SLN31824.1"/>
    <property type="molecule type" value="Genomic_DNA"/>
</dbReference>
<protein>
    <submittedName>
        <fullName evidence="1">p22 coat protein-gene protein 5</fullName>
    </submittedName>
</protein>
<dbReference type="OrthoDB" id="1867599at2"/>
<evidence type="ECO:0000313" key="1">
    <source>
        <dbReference type="EMBL" id="SLN31824.1"/>
    </source>
</evidence>
<dbReference type="Pfam" id="PF11651">
    <property type="entry name" value="P22_CoatProtein"/>
    <property type="match status" value="1"/>
</dbReference>
<gene>
    <name evidence="1" type="ORF">OCH7691_01158</name>
</gene>
<dbReference type="RefSeq" id="WP_085882412.1">
    <property type="nucleotide sequence ID" value="NZ_FWFR01000001.1"/>
</dbReference>
<dbReference type="InParanoid" id="A0A1Y5S3J2"/>
<keyword evidence="1" id="KW-0167">Capsid protein</keyword>
<reference evidence="1 2" key="1">
    <citation type="submission" date="2017-03" db="EMBL/GenBank/DDBJ databases">
        <authorList>
            <person name="Afonso C.L."/>
            <person name="Miller P.J."/>
            <person name="Scott M.A."/>
            <person name="Spackman E."/>
            <person name="Goraichik I."/>
            <person name="Dimitrov K.M."/>
            <person name="Suarez D.L."/>
            <person name="Swayne D.E."/>
        </authorList>
    </citation>
    <scope>NUCLEOTIDE SEQUENCE [LARGE SCALE GENOMIC DNA]</scope>
    <source>
        <strain evidence="1 2">CECT 7691</strain>
    </source>
</reference>
<accession>A0A1Y5S3J2</accession>